<protein>
    <submittedName>
        <fullName evidence="2">ROK family protein</fullName>
    </submittedName>
</protein>
<dbReference type="Proteomes" id="UP001597120">
    <property type="component" value="Unassembled WGS sequence"/>
</dbReference>
<gene>
    <name evidence="2" type="ORF">ACFQ03_06840</name>
</gene>
<keyword evidence="3" id="KW-1185">Reference proteome</keyword>
<dbReference type="InterPro" id="IPR043129">
    <property type="entry name" value="ATPase_NBD"/>
</dbReference>
<comment type="similarity">
    <text evidence="1">Belongs to the ROK (NagC/XylR) family.</text>
</comment>
<name>A0ABW3D6C4_9BACL</name>
<dbReference type="EMBL" id="JBHTIU010000024">
    <property type="protein sequence ID" value="MFD0868861.1"/>
    <property type="molecule type" value="Genomic_DNA"/>
</dbReference>
<dbReference type="Gene3D" id="3.30.420.40">
    <property type="match status" value="2"/>
</dbReference>
<dbReference type="SUPFAM" id="SSF53067">
    <property type="entry name" value="Actin-like ATPase domain"/>
    <property type="match status" value="1"/>
</dbReference>
<evidence type="ECO:0000313" key="3">
    <source>
        <dbReference type="Proteomes" id="UP001597120"/>
    </source>
</evidence>
<dbReference type="PANTHER" id="PTHR18964:SF149">
    <property type="entry name" value="BIFUNCTIONAL UDP-N-ACETYLGLUCOSAMINE 2-EPIMERASE_N-ACETYLMANNOSAMINE KINASE"/>
    <property type="match status" value="1"/>
</dbReference>
<organism evidence="2 3">
    <name type="scientific">Paenibacillus residui</name>
    <dbReference type="NCBI Taxonomy" id="629724"/>
    <lineage>
        <taxon>Bacteria</taxon>
        <taxon>Bacillati</taxon>
        <taxon>Bacillota</taxon>
        <taxon>Bacilli</taxon>
        <taxon>Bacillales</taxon>
        <taxon>Paenibacillaceae</taxon>
        <taxon>Paenibacillus</taxon>
    </lineage>
</organism>
<reference evidence="3" key="1">
    <citation type="journal article" date="2019" name="Int. J. Syst. Evol. Microbiol.">
        <title>The Global Catalogue of Microorganisms (GCM) 10K type strain sequencing project: providing services to taxonomists for standard genome sequencing and annotation.</title>
        <authorList>
            <consortium name="The Broad Institute Genomics Platform"/>
            <consortium name="The Broad Institute Genome Sequencing Center for Infectious Disease"/>
            <person name="Wu L."/>
            <person name="Ma J."/>
        </authorList>
    </citation>
    <scope>NUCLEOTIDE SEQUENCE [LARGE SCALE GENOMIC DNA]</scope>
    <source>
        <strain evidence="3">CCUG 57263</strain>
    </source>
</reference>
<proteinExistence type="inferred from homology"/>
<evidence type="ECO:0000313" key="2">
    <source>
        <dbReference type="EMBL" id="MFD0868861.1"/>
    </source>
</evidence>
<dbReference type="Pfam" id="PF00480">
    <property type="entry name" value="ROK"/>
    <property type="match status" value="1"/>
</dbReference>
<accession>A0ABW3D6C4</accession>
<dbReference type="RefSeq" id="WP_379287027.1">
    <property type="nucleotide sequence ID" value="NZ_JBHTIU010000024.1"/>
</dbReference>
<evidence type="ECO:0000256" key="1">
    <source>
        <dbReference type="ARBA" id="ARBA00006479"/>
    </source>
</evidence>
<dbReference type="InterPro" id="IPR000600">
    <property type="entry name" value="ROK"/>
</dbReference>
<dbReference type="PANTHER" id="PTHR18964">
    <property type="entry name" value="ROK (REPRESSOR, ORF, KINASE) FAMILY"/>
    <property type="match status" value="1"/>
</dbReference>
<sequence length="324" mass="33929">MGKYIIGIDVGGTNIQGGLIDPHGRIVSRAQVKTDAPLGADKVIERIAGIAGQLLEQSGVNRNEVAGIGAGVPGFIDVDRGVVLSAANLQWKDVPLAERLNNLTGLPVCIHHDVRMYVYGEAIQGAGRSFKHVLGLTIGTGLAAAYIDQGRILCGSKNMAGELGHIPMRGEQARCSCGMQGCLETVVSARGLIRQVTEAVRSGRPSRLAGLALREPGELTADAISAAYDEGDELAAEVYRHTGRLLGYGLAYAVTLLSPDVVIIGGGVASAGEKLLAPVRETLQASILPKYWSHLKIKTAQLGNDAGLIGSAAYARTKLDPLPE</sequence>
<comment type="caution">
    <text evidence="2">The sequence shown here is derived from an EMBL/GenBank/DDBJ whole genome shotgun (WGS) entry which is preliminary data.</text>
</comment>